<dbReference type="eggNOG" id="COG1199">
    <property type="taxonomic scope" value="Bacteria"/>
</dbReference>
<dbReference type="GO" id="GO:0004386">
    <property type="term" value="F:helicase activity"/>
    <property type="evidence" value="ECO:0007669"/>
    <property type="project" value="InterPro"/>
</dbReference>
<dbReference type="GO" id="GO:0006139">
    <property type="term" value="P:nucleobase-containing compound metabolic process"/>
    <property type="evidence" value="ECO:0007669"/>
    <property type="project" value="InterPro"/>
</dbReference>
<reference evidence="2" key="1">
    <citation type="submission" date="2012-04" db="EMBL/GenBank/DDBJ databases">
        <authorList>
            <person name="Borisov I.G."/>
            <person name="Ivanikova N.V."/>
            <person name="Pinevich A.V."/>
        </authorList>
    </citation>
    <scope>NUCLEOTIDE SEQUENCE</scope>
    <source>
        <strain evidence="2">CALU 1027</strain>
    </source>
</reference>
<dbReference type="Pfam" id="PF13307">
    <property type="entry name" value="Helicase_C_2"/>
    <property type="match status" value="1"/>
</dbReference>
<dbReference type="EMBL" id="AJTX02000009">
    <property type="protein sequence ID" value="KKI98378.1"/>
    <property type="molecule type" value="Genomic_DNA"/>
</dbReference>
<dbReference type="GO" id="GO:0016818">
    <property type="term" value="F:hydrolase activity, acting on acid anhydrides, in phosphorus-containing anhydrides"/>
    <property type="evidence" value="ECO:0007669"/>
    <property type="project" value="InterPro"/>
</dbReference>
<gene>
    <name evidence="2" type="ORF">PROH_19200</name>
</gene>
<dbReference type="GO" id="GO:0003676">
    <property type="term" value="F:nucleic acid binding"/>
    <property type="evidence" value="ECO:0007669"/>
    <property type="project" value="InterPro"/>
</dbReference>
<feature type="domain" description="ATP-dependent helicase C-terminal" evidence="1">
    <location>
        <begin position="417"/>
        <end position="497"/>
    </location>
</feature>
<evidence type="ECO:0000313" key="3">
    <source>
        <dbReference type="Proteomes" id="UP000034681"/>
    </source>
</evidence>
<comment type="caution">
    <text evidence="2">The sequence shown here is derived from an EMBL/GenBank/DDBJ whole genome shotgun (WGS) entry which is preliminary data.</text>
</comment>
<organism evidence="2 3">
    <name type="scientific">Prochlorothrix hollandica PCC 9006 = CALU 1027</name>
    <dbReference type="NCBI Taxonomy" id="317619"/>
    <lineage>
        <taxon>Bacteria</taxon>
        <taxon>Bacillati</taxon>
        <taxon>Cyanobacteriota</taxon>
        <taxon>Cyanophyceae</taxon>
        <taxon>Prochlorotrichales</taxon>
        <taxon>Prochlorotrichaceae</taxon>
        <taxon>Prochlorothrix</taxon>
    </lineage>
</organism>
<protein>
    <recommendedName>
        <fullName evidence="1">ATP-dependent helicase C-terminal domain-containing protein</fullName>
    </recommendedName>
</protein>
<dbReference type="OrthoDB" id="474751at2"/>
<proteinExistence type="predicted"/>
<dbReference type="STRING" id="317619.GCA_000332315_01312"/>
<evidence type="ECO:0000259" key="1">
    <source>
        <dbReference type="Pfam" id="PF13307"/>
    </source>
</evidence>
<evidence type="ECO:0000313" key="2">
    <source>
        <dbReference type="EMBL" id="KKI98378.1"/>
    </source>
</evidence>
<dbReference type="Proteomes" id="UP000034681">
    <property type="component" value="Unassembled WGS sequence"/>
</dbReference>
<keyword evidence="3" id="KW-1185">Reference proteome</keyword>
<dbReference type="AlphaFoldDB" id="A0A0M2PUP5"/>
<dbReference type="RefSeq" id="WP_026099389.1">
    <property type="nucleotide sequence ID" value="NZ_KB235935.1"/>
</dbReference>
<dbReference type="GO" id="GO:0005524">
    <property type="term" value="F:ATP binding"/>
    <property type="evidence" value="ECO:0007669"/>
    <property type="project" value="InterPro"/>
</dbReference>
<accession>A0A0M2PUP5</accession>
<name>A0A0M2PUP5_PROHO</name>
<sequence length="516" mass="58076">MLEVEVHQHLRAFLRDQGGQPWPHHLTLARLVARALRLGRSSLIQLGTVGGNSSYRVSYLMAALLWPKGAVVVAPEATLQQIMATDLPPLQQWLPHQKPVHRGDRWPDPQFTGLLLTTPAAWLAPPDPGNPAFPPQIPTFIEGADDLEQWFIDYHTLGLQPQDWLLLTLAYPQWADRVRDVQVRLTHTLFHRPPNLYGCCLLDAYERVVLQELLGHLQLSSPTLTLPEPWHRFQTALSQGQGMALAHLDRAQGSFRLEWSPLNIADSLGDRWNQQPVVLLRETVANVTQTAISKGRLGLNDVTIVKFGLDRHTEQVRLYLPDHLPLPNTSYFYPALLVELRRLLTLSATSPGFAVVLINDRPLQSQVGATLAAEFGSRVQIERLNHPNPPGSDPNPGILVSGWDFWRQHQQQLPNPQLLVMATLPLPSLEDPRVAGRVAYHKQRGQDWFHCYLLPHALVEIQRAIAPVRRSQGVLALLDLRVLHRSYGQQILTTLSPMARLGYLDPSLFTPQNCLV</sequence>
<dbReference type="InterPro" id="IPR006555">
    <property type="entry name" value="ATP-dep_Helicase_C"/>
</dbReference>